<evidence type="ECO:0000313" key="23">
    <source>
        <dbReference type="Proteomes" id="UP000030960"/>
    </source>
</evidence>
<dbReference type="PATRIC" id="fig|1515334.3.peg.5479"/>
<keyword evidence="7 17" id="KW-0067">ATP-binding</keyword>
<evidence type="ECO:0000256" key="2">
    <source>
        <dbReference type="ARBA" id="ARBA00000909"/>
    </source>
</evidence>
<feature type="binding site" evidence="18">
    <location>
        <begin position="62"/>
        <end position="66"/>
    </location>
    <ligand>
        <name>(6S)-NADPHX</name>
        <dbReference type="ChEBI" id="CHEBI:64076"/>
    </ligand>
</feature>
<dbReference type="PANTHER" id="PTHR12592">
    <property type="entry name" value="ATP-DEPENDENT (S)-NAD(P)H-HYDRATE DEHYDRATASE FAMILY MEMBER"/>
    <property type="match status" value="1"/>
</dbReference>
<dbReference type="EC" id="5.1.99.6" evidence="19"/>
<keyword evidence="8 17" id="KW-0521">NADP</keyword>
<comment type="catalytic activity">
    <reaction evidence="15 17 19">
        <text>(6S)-NADHX + ADP = AMP + phosphate + NADH + H(+)</text>
        <dbReference type="Rhea" id="RHEA:32223"/>
        <dbReference type="ChEBI" id="CHEBI:15378"/>
        <dbReference type="ChEBI" id="CHEBI:43474"/>
        <dbReference type="ChEBI" id="CHEBI:57945"/>
        <dbReference type="ChEBI" id="CHEBI:64074"/>
        <dbReference type="ChEBI" id="CHEBI:456215"/>
        <dbReference type="ChEBI" id="CHEBI:456216"/>
        <dbReference type="EC" id="4.2.1.136"/>
    </reaction>
</comment>
<dbReference type="PROSITE" id="PS01050">
    <property type="entry name" value="YJEF_C_2"/>
    <property type="match status" value="1"/>
</dbReference>
<comment type="caution">
    <text evidence="18">Lacks conserved residue(s) required for the propagation of feature annotation.</text>
</comment>
<dbReference type="PANTHER" id="PTHR12592:SF0">
    <property type="entry name" value="ATP-DEPENDENT (S)-NAD(P)H-HYDRATE DEHYDRATASE"/>
    <property type="match status" value="1"/>
</dbReference>
<dbReference type="Gene3D" id="3.40.50.10260">
    <property type="entry name" value="YjeF N-terminal domain"/>
    <property type="match status" value="1"/>
</dbReference>
<dbReference type="GO" id="GO:0005524">
    <property type="term" value="F:ATP binding"/>
    <property type="evidence" value="ECO:0007669"/>
    <property type="project" value="UniProtKB-UniRule"/>
</dbReference>
<dbReference type="EMBL" id="JSUQ01000034">
    <property type="protein sequence ID" value="KHQ49957.1"/>
    <property type="molecule type" value="Genomic_DNA"/>
</dbReference>
<evidence type="ECO:0000313" key="22">
    <source>
        <dbReference type="EMBL" id="KHQ49957.1"/>
    </source>
</evidence>
<organism evidence="22 23">
    <name type="scientific">Mameliella alba</name>
    <dbReference type="NCBI Taxonomy" id="561184"/>
    <lineage>
        <taxon>Bacteria</taxon>
        <taxon>Pseudomonadati</taxon>
        <taxon>Pseudomonadota</taxon>
        <taxon>Alphaproteobacteria</taxon>
        <taxon>Rhodobacterales</taxon>
        <taxon>Roseobacteraceae</taxon>
        <taxon>Mameliella</taxon>
    </lineage>
</organism>
<feature type="binding site" evidence="17">
    <location>
        <position position="266"/>
    </location>
    <ligand>
        <name>(6S)-NADPHX</name>
        <dbReference type="ChEBI" id="CHEBI:64076"/>
    </ligand>
</feature>
<dbReference type="PROSITE" id="PS51385">
    <property type="entry name" value="YJEF_N"/>
    <property type="match status" value="1"/>
</dbReference>
<comment type="function">
    <text evidence="14 19">Bifunctional enzyme that catalyzes the epimerization of the S- and R-forms of NAD(P)HX and the dehydration of the S-form of NAD(P)HX at the expense of ADP, which is converted to AMP. This allows the repair of both epimers of NAD(P)HX, a damaged form of NAD(P)H that is a result of enzymatic or heat-dependent hydration.</text>
</comment>
<evidence type="ECO:0000256" key="15">
    <source>
        <dbReference type="ARBA" id="ARBA00048238"/>
    </source>
</evidence>
<proteinExistence type="inferred from homology"/>
<dbReference type="NCBIfam" id="TIGR00196">
    <property type="entry name" value="yjeF_cterm"/>
    <property type="match status" value="1"/>
</dbReference>
<evidence type="ECO:0000256" key="10">
    <source>
        <dbReference type="ARBA" id="ARBA00023027"/>
    </source>
</evidence>
<comment type="similarity">
    <text evidence="4 19">In the C-terminal section; belongs to the NnrD/CARKD family.</text>
</comment>
<gene>
    <name evidence="17" type="primary">nnrD</name>
    <name evidence="18" type="synonym">nnrE</name>
    <name evidence="22" type="ORF">OA50_05478</name>
</gene>
<feature type="binding site" evidence="18">
    <location>
        <position position="163"/>
    </location>
    <ligand>
        <name>(6S)-NADPHX</name>
        <dbReference type="ChEBI" id="CHEBI:64076"/>
    </ligand>
</feature>
<dbReference type="EC" id="4.2.1.136" evidence="19"/>
<keyword evidence="5 18" id="KW-0479">Metal-binding</keyword>
<comment type="function">
    <text evidence="17">Catalyzes the dehydration of the S-form of NAD(P)HX at the expense of ADP, which is converted to AMP. Together with NAD(P)HX epimerase, which catalyzes the epimerization of the S- and R-forms, the enzyme allows the repair of both epimers of NAD(P)HX, a damaged form of NAD(P)H that is a result of enzymatic or heat-dependent hydration.</text>
</comment>
<keyword evidence="12 17" id="KW-0456">Lyase</keyword>
<keyword evidence="13" id="KW-0511">Multifunctional enzyme</keyword>
<keyword evidence="9 18" id="KW-0630">Potassium</keyword>
<dbReference type="InterPro" id="IPR029056">
    <property type="entry name" value="Ribokinase-like"/>
</dbReference>
<accession>A0A0B3RQ62</accession>
<comment type="cofactor">
    <cofactor evidence="18 19">
        <name>K(+)</name>
        <dbReference type="ChEBI" id="CHEBI:29103"/>
    </cofactor>
    <text evidence="18 19">Binds 1 potassium ion per subunit.</text>
</comment>
<evidence type="ECO:0000256" key="16">
    <source>
        <dbReference type="ARBA" id="ARBA00049209"/>
    </source>
</evidence>
<dbReference type="InterPro" id="IPR030677">
    <property type="entry name" value="Nnr"/>
</dbReference>
<comment type="catalytic activity">
    <reaction evidence="2 18 19">
        <text>(6R)-NADPHX = (6S)-NADPHX</text>
        <dbReference type="Rhea" id="RHEA:32227"/>
        <dbReference type="ChEBI" id="CHEBI:64076"/>
        <dbReference type="ChEBI" id="CHEBI:64077"/>
        <dbReference type="EC" id="5.1.99.6"/>
    </reaction>
</comment>
<dbReference type="STRING" id="561184.SAMN05216376_11697"/>
<name>A0A0B3RQ62_9RHOB</name>
<evidence type="ECO:0000256" key="3">
    <source>
        <dbReference type="ARBA" id="ARBA00006001"/>
    </source>
</evidence>
<comment type="function">
    <text evidence="18">Catalyzes the epimerization of the S- and R-forms of NAD(P)HX, a damaged form of NAD(P)H that is a result of enzymatic or heat-dependent hydration. This is a prerequisite for the S-specific NAD(P)H-hydrate dehydratase to allow the repair of both epimers of NAD(P)HX.</text>
</comment>
<evidence type="ECO:0000256" key="13">
    <source>
        <dbReference type="ARBA" id="ARBA00023268"/>
    </source>
</evidence>
<evidence type="ECO:0000256" key="7">
    <source>
        <dbReference type="ARBA" id="ARBA00022840"/>
    </source>
</evidence>
<comment type="cofactor">
    <cofactor evidence="17">
        <name>Mg(2+)</name>
        <dbReference type="ChEBI" id="CHEBI:18420"/>
    </cofactor>
</comment>
<dbReference type="GO" id="GO:0052856">
    <property type="term" value="F:NAD(P)HX epimerase activity"/>
    <property type="evidence" value="ECO:0007669"/>
    <property type="project" value="UniProtKB-UniRule"/>
</dbReference>
<comment type="similarity">
    <text evidence="3 19">In the N-terminal section; belongs to the NnrE/AIBP family.</text>
</comment>
<dbReference type="Gene3D" id="3.40.1190.20">
    <property type="match status" value="1"/>
</dbReference>
<evidence type="ECO:0000256" key="11">
    <source>
        <dbReference type="ARBA" id="ARBA00023235"/>
    </source>
</evidence>
<dbReference type="InterPro" id="IPR036652">
    <property type="entry name" value="YjeF_N_dom_sf"/>
</dbReference>
<comment type="catalytic activity">
    <reaction evidence="16 17 19">
        <text>(6S)-NADPHX + ADP = AMP + phosphate + NADPH + H(+)</text>
        <dbReference type="Rhea" id="RHEA:32235"/>
        <dbReference type="ChEBI" id="CHEBI:15378"/>
        <dbReference type="ChEBI" id="CHEBI:43474"/>
        <dbReference type="ChEBI" id="CHEBI:57783"/>
        <dbReference type="ChEBI" id="CHEBI:64076"/>
        <dbReference type="ChEBI" id="CHEBI:456215"/>
        <dbReference type="ChEBI" id="CHEBI:456216"/>
        <dbReference type="EC" id="4.2.1.136"/>
    </reaction>
</comment>
<feature type="binding site" evidence="17">
    <location>
        <begin position="426"/>
        <end position="430"/>
    </location>
    <ligand>
        <name>AMP</name>
        <dbReference type="ChEBI" id="CHEBI:456215"/>
    </ligand>
</feature>
<keyword evidence="23" id="KW-1185">Reference proteome</keyword>
<evidence type="ECO:0000256" key="1">
    <source>
        <dbReference type="ARBA" id="ARBA00000013"/>
    </source>
</evidence>
<feature type="binding site" evidence="18">
    <location>
        <position position="63"/>
    </location>
    <ligand>
        <name>K(+)</name>
        <dbReference type="ChEBI" id="CHEBI:29103"/>
    </ligand>
</feature>
<dbReference type="InterPro" id="IPR004443">
    <property type="entry name" value="YjeF_N_dom"/>
</dbReference>
<dbReference type="OrthoDB" id="9806925at2"/>
<feature type="domain" description="YjeF C-terminal" evidence="20">
    <location>
        <begin position="231"/>
        <end position="514"/>
    </location>
</feature>
<feature type="binding site" evidence="18">
    <location>
        <begin position="131"/>
        <end position="137"/>
    </location>
    <ligand>
        <name>(6S)-NADPHX</name>
        <dbReference type="ChEBI" id="CHEBI:64076"/>
    </ligand>
</feature>
<feature type="binding site" evidence="18">
    <location>
        <position position="166"/>
    </location>
    <ligand>
        <name>K(+)</name>
        <dbReference type="ChEBI" id="CHEBI:29103"/>
    </ligand>
</feature>
<feature type="binding site" evidence="17">
    <location>
        <position position="459"/>
    </location>
    <ligand>
        <name>AMP</name>
        <dbReference type="ChEBI" id="CHEBI:456215"/>
    </ligand>
</feature>
<evidence type="ECO:0000256" key="18">
    <source>
        <dbReference type="HAMAP-Rule" id="MF_01966"/>
    </source>
</evidence>
<comment type="catalytic activity">
    <reaction evidence="1 18 19">
        <text>(6R)-NADHX = (6S)-NADHX</text>
        <dbReference type="Rhea" id="RHEA:32215"/>
        <dbReference type="ChEBI" id="CHEBI:64074"/>
        <dbReference type="ChEBI" id="CHEBI:64075"/>
        <dbReference type="EC" id="5.1.99.6"/>
    </reaction>
</comment>
<dbReference type="PIRSF" id="PIRSF017184">
    <property type="entry name" value="Nnr"/>
    <property type="match status" value="1"/>
</dbReference>
<evidence type="ECO:0000256" key="17">
    <source>
        <dbReference type="HAMAP-Rule" id="MF_01965"/>
    </source>
</evidence>
<evidence type="ECO:0000256" key="6">
    <source>
        <dbReference type="ARBA" id="ARBA00022741"/>
    </source>
</evidence>
<protein>
    <recommendedName>
        <fullName evidence="19">Bifunctional NAD(P)H-hydrate repair enzyme</fullName>
    </recommendedName>
    <alternativeName>
        <fullName evidence="19">Nicotinamide nucleotide repair protein</fullName>
    </alternativeName>
    <domain>
        <recommendedName>
            <fullName evidence="19">ADP-dependent (S)-NAD(P)H-hydrate dehydratase</fullName>
            <ecNumber evidence="19">4.2.1.136</ecNumber>
        </recommendedName>
        <alternativeName>
            <fullName evidence="19">ADP-dependent NAD(P)HX dehydratase</fullName>
        </alternativeName>
    </domain>
    <domain>
        <recommendedName>
            <fullName evidence="19">NAD(P)H-hydrate epimerase</fullName>
            <ecNumber evidence="19">5.1.99.6</ecNumber>
        </recommendedName>
    </domain>
</protein>
<dbReference type="SUPFAM" id="SSF64153">
    <property type="entry name" value="YjeF N-terminal domain-like"/>
    <property type="match status" value="1"/>
</dbReference>
<evidence type="ECO:0000256" key="14">
    <source>
        <dbReference type="ARBA" id="ARBA00025153"/>
    </source>
</evidence>
<evidence type="ECO:0000256" key="5">
    <source>
        <dbReference type="ARBA" id="ARBA00022723"/>
    </source>
</evidence>
<feature type="binding site" evidence="17">
    <location>
        <position position="329"/>
    </location>
    <ligand>
        <name>(6S)-NADPHX</name>
        <dbReference type="ChEBI" id="CHEBI:64076"/>
    </ligand>
</feature>
<dbReference type="NCBIfam" id="TIGR00197">
    <property type="entry name" value="yjeF_nterm"/>
    <property type="match status" value="1"/>
</dbReference>
<comment type="subunit">
    <text evidence="17">Homotetramer.</text>
</comment>
<dbReference type="GO" id="GO:0052855">
    <property type="term" value="F:ADP-dependent NAD(P)H-hydrate dehydratase activity"/>
    <property type="evidence" value="ECO:0007669"/>
    <property type="project" value="UniProtKB-UniRule"/>
</dbReference>
<dbReference type="RefSeq" id="WP_043146789.1">
    <property type="nucleotide sequence ID" value="NZ_JSUQ01000034.1"/>
</dbReference>
<evidence type="ECO:0000259" key="21">
    <source>
        <dbReference type="PROSITE" id="PS51385"/>
    </source>
</evidence>
<comment type="similarity">
    <text evidence="18">Belongs to the NnrE/AIBP family.</text>
</comment>
<dbReference type="Proteomes" id="UP000030960">
    <property type="component" value="Unassembled WGS sequence"/>
</dbReference>
<keyword evidence="10 17" id="KW-0520">NAD</keyword>
<dbReference type="Pfam" id="PF03853">
    <property type="entry name" value="YjeF_N"/>
    <property type="match status" value="1"/>
</dbReference>
<dbReference type="Pfam" id="PF01256">
    <property type="entry name" value="Carb_kinase"/>
    <property type="match status" value="1"/>
</dbReference>
<dbReference type="SUPFAM" id="SSF53613">
    <property type="entry name" value="Ribokinase-like"/>
    <property type="match status" value="1"/>
</dbReference>
<feature type="binding site" evidence="18">
    <location>
        <position position="127"/>
    </location>
    <ligand>
        <name>K(+)</name>
        <dbReference type="ChEBI" id="CHEBI:29103"/>
    </ligand>
</feature>
<reference evidence="22 23" key="1">
    <citation type="submission" date="2014-10" db="EMBL/GenBank/DDBJ databases">
        <title>Genome sequence of Ponticoccus sp. strain UMTAT08 isolated from clonal culture of toxic dinoflagellate Alexandrium tamiyavanichii.</title>
        <authorList>
            <person name="Gan H.Y."/>
            <person name="Muhd D.-D."/>
            <person name="Mohd Noor M.E."/>
            <person name="Yeong Y.S."/>
            <person name="Usup G."/>
        </authorList>
    </citation>
    <scope>NUCLEOTIDE SEQUENCE [LARGE SCALE GENOMIC DNA]</scope>
    <source>
        <strain evidence="22 23">UMTAT08</strain>
    </source>
</reference>
<dbReference type="AlphaFoldDB" id="A0A0B3RQ62"/>
<comment type="caution">
    <text evidence="22">The sequence shown here is derived from an EMBL/GenBank/DDBJ whole genome shotgun (WGS) entry which is preliminary data.</text>
</comment>
<dbReference type="GO" id="GO:0110051">
    <property type="term" value="P:metabolite repair"/>
    <property type="evidence" value="ECO:0007669"/>
    <property type="project" value="TreeGrafter"/>
</dbReference>
<dbReference type="GO" id="GO:0046496">
    <property type="term" value="P:nicotinamide nucleotide metabolic process"/>
    <property type="evidence" value="ECO:0007669"/>
    <property type="project" value="UniProtKB-UniRule"/>
</dbReference>
<dbReference type="HAMAP" id="MF_01965">
    <property type="entry name" value="NADHX_dehydratase"/>
    <property type="match status" value="1"/>
</dbReference>
<comment type="similarity">
    <text evidence="17">Belongs to the NnrD/CARKD family.</text>
</comment>
<dbReference type="InterPro" id="IPR017953">
    <property type="entry name" value="Carbohydrate_kinase_pred_CS"/>
</dbReference>
<dbReference type="HAMAP" id="MF_01966">
    <property type="entry name" value="NADHX_epimerase"/>
    <property type="match status" value="1"/>
</dbReference>
<evidence type="ECO:0000259" key="20">
    <source>
        <dbReference type="PROSITE" id="PS51383"/>
    </source>
</evidence>
<keyword evidence="11 18" id="KW-0413">Isomerase</keyword>
<dbReference type="CDD" id="cd01171">
    <property type="entry name" value="YXKO-related"/>
    <property type="match status" value="1"/>
</dbReference>
<evidence type="ECO:0000256" key="4">
    <source>
        <dbReference type="ARBA" id="ARBA00009524"/>
    </source>
</evidence>
<keyword evidence="6 17" id="KW-0547">Nucleotide-binding</keyword>
<feature type="binding site" evidence="17">
    <location>
        <position position="460"/>
    </location>
    <ligand>
        <name>(6S)-NADPHX</name>
        <dbReference type="ChEBI" id="CHEBI:64076"/>
    </ligand>
</feature>
<dbReference type="InterPro" id="IPR000631">
    <property type="entry name" value="CARKD"/>
</dbReference>
<dbReference type="GO" id="GO:0046872">
    <property type="term" value="F:metal ion binding"/>
    <property type="evidence" value="ECO:0007669"/>
    <property type="project" value="UniProtKB-UniRule"/>
</dbReference>
<feature type="binding site" evidence="17">
    <location>
        <position position="381"/>
    </location>
    <ligand>
        <name>(6S)-NADPHX</name>
        <dbReference type="ChEBI" id="CHEBI:64076"/>
    </ligand>
</feature>
<evidence type="ECO:0000256" key="12">
    <source>
        <dbReference type="ARBA" id="ARBA00023239"/>
    </source>
</evidence>
<sequence length="516" mass="54735">MTELLTSAQMRQIEQAAIDSGAVTGLELMERAGAGVVEAILAEWPELGQGAHRAVVLCGPGNNGGDGFVVARLLQERGWDVGVFLYGDAEKLPPDARVNYELWRKMGAVSSWEDLNAEQTTADLFIDAVFGTGLTRPLPEELGRELIMTATPDKTTTKVVAVDMPSGLCADSGKMLGGGGDFSDLVVSFHSAKVGHYLDRSYQRCNSLVVKDIGLDHVFDESQVHLVDQARLSDDSFPGISKRKFDHKYTHGHALILSGGFGKTGAARLAARGALRIGAGLVTLGVPGAAQMEVATRITALMLTRVEDASNLAEVLEDRRLNALCLGPGMGVERARDLVPVALAARHGPRVVLDADALTAYADCPETLFAMLHANCVLTPHGGEFARLFPDIAERLNKEPTRGPAYSKVDATRDAAARAGCVVLFKGPDTVIAHPSGACSINAAVYDREAPWLATAGSGDVLAGFITGLLARGFAPKQAAETGAWLHVEAARSFGPGLVAEDLPEELPKVFRRLGL</sequence>
<feature type="domain" description="YjeF N-terminal" evidence="21">
    <location>
        <begin position="10"/>
        <end position="221"/>
    </location>
</feature>
<evidence type="ECO:0000256" key="9">
    <source>
        <dbReference type="ARBA" id="ARBA00022958"/>
    </source>
</evidence>
<evidence type="ECO:0000256" key="19">
    <source>
        <dbReference type="PIRNR" id="PIRNR017184"/>
    </source>
</evidence>
<evidence type="ECO:0000256" key="8">
    <source>
        <dbReference type="ARBA" id="ARBA00022857"/>
    </source>
</evidence>
<dbReference type="PROSITE" id="PS51383">
    <property type="entry name" value="YJEF_C_3"/>
    <property type="match status" value="1"/>
</dbReference>